<sequence>MVASISSDKISTAYYTAFFYSEYMFRKIMCCRPKLLEDIGKLKHLLERMIESSGIDFKGVDQSYLLDRLVEYLAFFHSDEYNCNVFAGAIHQRYQARLNTIDDDQIQRLLEVLKSEKKDHDVFYAIIDDLIRLSLKFGIYVSHLDNFKSYEIDRIKNGDSAYLLRHVFFKDFESFGLNRDFVDFDEAIYNGECEHGLLPLLDESLTSEDAICEPDDYFRSRSLKVYIDINHKNFDLQTALNCVSSIIIASRFSEMKEIINNYDLCKGFVNMYFGKSLFRFRKDEVVGKLFGILIYDEKMSCSSSIKDLLSDIWGKYGLKVKKDCNEEACRASCVNIDVCSRNASRLYDVAGRSVASGKIITSKNSFCAGTD</sequence>
<name>A0A644T2L7_9ZZZZ</name>
<reference evidence="1" key="1">
    <citation type="submission" date="2019-08" db="EMBL/GenBank/DDBJ databases">
        <authorList>
            <person name="Kucharzyk K."/>
            <person name="Murdoch R.W."/>
            <person name="Higgins S."/>
            <person name="Loffler F."/>
        </authorList>
    </citation>
    <scope>NUCLEOTIDE SEQUENCE</scope>
</reference>
<gene>
    <name evidence="1" type="ORF">SDC9_06641</name>
</gene>
<dbReference type="AlphaFoldDB" id="A0A644T2L7"/>
<comment type="caution">
    <text evidence="1">The sequence shown here is derived from an EMBL/GenBank/DDBJ whole genome shotgun (WGS) entry which is preliminary data.</text>
</comment>
<dbReference type="EMBL" id="VSSQ01000014">
    <property type="protein sequence ID" value="MPL61074.1"/>
    <property type="molecule type" value="Genomic_DNA"/>
</dbReference>
<accession>A0A644T2L7</accession>
<proteinExistence type="predicted"/>
<protein>
    <submittedName>
        <fullName evidence="1">Uncharacterized protein</fullName>
    </submittedName>
</protein>
<organism evidence="1">
    <name type="scientific">bioreactor metagenome</name>
    <dbReference type="NCBI Taxonomy" id="1076179"/>
    <lineage>
        <taxon>unclassified sequences</taxon>
        <taxon>metagenomes</taxon>
        <taxon>ecological metagenomes</taxon>
    </lineage>
</organism>
<evidence type="ECO:0000313" key="1">
    <source>
        <dbReference type="EMBL" id="MPL61074.1"/>
    </source>
</evidence>